<dbReference type="Pfam" id="PF00072">
    <property type="entry name" value="Response_reg"/>
    <property type="match status" value="1"/>
</dbReference>
<evidence type="ECO:0000259" key="4">
    <source>
        <dbReference type="PROSITE" id="PS50043"/>
    </source>
</evidence>
<dbReference type="SMART" id="SM00448">
    <property type="entry name" value="REC"/>
    <property type="match status" value="1"/>
</dbReference>
<evidence type="ECO:0000256" key="3">
    <source>
        <dbReference type="PROSITE-ProRule" id="PRU00169"/>
    </source>
</evidence>
<dbReference type="RefSeq" id="WP_115834840.1">
    <property type="nucleotide sequence ID" value="NZ_CP025086.1"/>
</dbReference>
<organism evidence="6 7">
    <name type="scientific">Methylovirgula ligni</name>
    <dbReference type="NCBI Taxonomy" id="569860"/>
    <lineage>
        <taxon>Bacteria</taxon>
        <taxon>Pseudomonadati</taxon>
        <taxon>Pseudomonadota</taxon>
        <taxon>Alphaproteobacteria</taxon>
        <taxon>Hyphomicrobiales</taxon>
        <taxon>Beijerinckiaceae</taxon>
        <taxon>Methylovirgula</taxon>
    </lineage>
</organism>
<dbReference type="Proteomes" id="UP000256900">
    <property type="component" value="Unassembled WGS sequence"/>
</dbReference>
<dbReference type="GO" id="GO:0003677">
    <property type="term" value="F:DNA binding"/>
    <property type="evidence" value="ECO:0007669"/>
    <property type="project" value="UniProtKB-KW"/>
</dbReference>
<keyword evidence="1 3" id="KW-0597">Phosphoprotein</keyword>
<accession>A0A3D9Z1G9</accession>
<dbReference type="CDD" id="cd06170">
    <property type="entry name" value="LuxR_C_like"/>
    <property type="match status" value="1"/>
</dbReference>
<dbReference type="InterPro" id="IPR058245">
    <property type="entry name" value="NreC/VraR/RcsB-like_REC"/>
</dbReference>
<dbReference type="GO" id="GO:0006355">
    <property type="term" value="P:regulation of DNA-templated transcription"/>
    <property type="evidence" value="ECO:0007669"/>
    <property type="project" value="InterPro"/>
</dbReference>
<dbReference type="PANTHER" id="PTHR43214:SF43">
    <property type="entry name" value="TWO-COMPONENT RESPONSE REGULATOR"/>
    <property type="match status" value="1"/>
</dbReference>
<dbReference type="GO" id="GO:0000160">
    <property type="term" value="P:phosphorelay signal transduction system"/>
    <property type="evidence" value="ECO:0007669"/>
    <property type="project" value="InterPro"/>
</dbReference>
<evidence type="ECO:0000259" key="5">
    <source>
        <dbReference type="PROSITE" id="PS50110"/>
    </source>
</evidence>
<dbReference type="PROSITE" id="PS50043">
    <property type="entry name" value="HTH_LUXR_2"/>
    <property type="match status" value="1"/>
</dbReference>
<dbReference type="InterPro" id="IPR016032">
    <property type="entry name" value="Sig_transdc_resp-reg_C-effctor"/>
</dbReference>
<gene>
    <name evidence="6" type="ORF">DES32_0226</name>
</gene>
<comment type="caution">
    <text evidence="6">The sequence shown here is derived from an EMBL/GenBank/DDBJ whole genome shotgun (WGS) entry which is preliminary data.</text>
</comment>
<dbReference type="SUPFAM" id="SSF52172">
    <property type="entry name" value="CheY-like"/>
    <property type="match status" value="1"/>
</dbReference>
<dbReference type="SUPFAM" id="SSF46894">
    <property type="entry name" value="C-terminal effector domain of the bipartite response regulators"/>
    <property type="match status" value="1"/>
</dbReference>
<dbReference type="InterPro" id="IPR011006">
    <property type="entry name" value="CheY-like_superfamily"/>
</dbReference>
<dbReference type="AlphaFoldDB" id="A0A3D9Z1G9"/>
<dbReference type="SMART" id="SM00421">
    <property type="entry name" value="HTH_LUXR"/>
    <property type="match status" value="1"/>
</dbReference>
<name>A0A3D9Z1G9_9HYPH</name>
<sequence>MKILVIDDHGIVREGVRRLLGTIPGSEVVEAGTAQQGLSKLRSESPDIIVLDINLNGSSGLELLQRLKNENKTTRIVMFTMYSEAGYVSRALRGGASGYVSKSAPADELITAVKRVAAGQRYVDREAANELVFSASNEEDPLQKLSNREMEILRLLGEGKSLLEIANTFGIAYKTVANSCSRLKEKLGLERTTDLIRFSLQNRQA</sequence>
<dbReference type="PANTHER" id="PTHR43214">
    <property type="entry name" value="TWO-COMPONENT RESPONSE REGULATOR"/>
    <property type="match status" value="1"/>
</dbReference>
<dbReference type="OrthoDB" id="3678174at2"/>
<dbReference type="InterPro" id="IPR000792">
    <property type="entry name" value="Tscrpt_reg_LuxR_C"/>
</dbReference>
<reference evidence="6 7" key="1">
    <citation type="submission" date="2018-08" db="EMBL/GenBank/DDBJ databases">
        <title>Genomic Encyclopedia of Type Strains, Phase IV (KMG-IV): sequencing the most valuable type-strain genomes for metagenomic binning, comparative biology and taxonomic classification.</title>
        <authorList>
            <person name="Goeker M."/>
        </authorList>
    </citation>
    <scope>NUCLEOTIDE SEQUENCE [LARGE SCALE GENOMIC DNA]</scope>
    <source>
        <strain evidence="6 7">BW863</strain>
    </source>
</reference>
<dbReference type="InterPro" id="IPR039420">
    <property type="entry name" value="WalR-like"/>
</dbReference>
<dbReference type="CDD" id="cd17535">
    <property type="entry name" value="REC_NarL-like"/>
    <property type="match status" value="1"/>
</dbReference>
<feature type="domain" description="HTH luxR-type" evidence="4">
    <location>
        <begin position="138"/>
        <end position="203"/>
    </location>
</feature>
<feature type="modified residue" description="4-aspartylphosphate" evidence="3">
    <location>
        <position position="52"/>
    </location>
</feature>
<keyword evidence="2" id="KW-0238">DNA-binding</keyword>
<feature type="domain" description="Response regulatory" evidence="5">
    <location>
        <begin position="2"/>
        <end position="117"/>
    </location>
</feature>
<evidence type="ECO:0000313" key="7">
    <source>
        <dbReference type="Proteomes" id="UP000256900"/>
    </source>
</evidence>
<evidence type="ECO:0000256" key="2">
    <source>
        <dbReference type="ARBA" id="ARBA00023125"/>
    </source>
</evidence>
<protein>
    <submittedName>
        <fullName evidence="6">LuxR family two component transcriptional regulator</fullName>
    </submittedName>
</protein>
<evidence type="ECO:0000313" key="6">
    <source>
        <dbReference type="EMBL" id="REF89012.1"/>
    </source>
</evidence>
<dbReference type="InterPro" id="IPR001789">
    <property type="entry name" value="Sig_transdc_resp-reg_receiver"/>
</dbReference>
<dbReference type="Gene3D" id="3.40.50.2300">
    <property type="match status" value="1"/>
</dbReference>
<dbReference type="PROSITE" id="PS50110">
    <property type="entry name" value="RESPONSE_REGULATORY"/>
    <property type="match status" value="1"/>
</dbReference>
<dbReference type="Pfam" id="PF00196">
    <property type="entry name" value="GerE"/>
    <property type="match status" value="1"/>
</dbReference>
<proteinExistence type="predicted"/>
<dbReference type="PRINTS" id="PR00038">
    <property type="entry name" value="HTHLUXR"/>
</dbReference>
<keyword evidence="7" id="KW-1185">Reference proteome</keyword>
<dbReference type="EMBL" id="QUMO01000001">
    <property type="protein sequence ID" value="REF89012.1"/>
    <property type="molecule type" value="Genomic_DNA"/>
</dbReference>
<evidence type="ECO:0000256" key="1">
    <source>
        <dbReference type="ARBA" id="ARBA00022553"/>
    </source>
</evidence>